<sequence length="366" mass="41354">MSTEITSEKSKGLFIEVAGTDLQFRPVSVADRSPTGRQILGYCDVSPREDYVVLQWLPEGDIEELRSDETVNLERQTAAKFIVAKADRLFRLYLNDRSLSWTERSISEVALRILGKIPATELLYVRRESGQDHPIAVGGSLSLADMGVENVYSRLAQWELNVQGVTVKFDMPDVLVREALVKAGFNPDQGWIIVLKSRDSKRQVTIEDTIDLRSPGIEKLRLTPREINNGELPASRRQFRLLPQDEEGLTVRGLRWETIVSSGRRWLLLQDVGLPVGYLVENTCIAIEVPNGYPTAELDMFYCYPQLARRDGIVIPQTQVTEMIEGRGFQRWSRHRGSIAPWRAGLDNVITHLALVEAALLREVEA</sequence>
<proteinExistence type="predicted"/>
<evidence type="ECO:0000313" key="3">
    <source>
        <dbReference type="Proteomes" id="UP000031368"/>
    </source>
</evidence>
<dbReference type="InterPro" id="IPR025701">
    <property type="entry name" value="UBQ-conjugat_E2_E"/>
</dbReference>
<dbReference type="EMBL" id="CP006879">
    <property type="protein sequence ID" value="AJD43553.1"/>
    <property type="molecule type" value="Genomic_DNA"/>
</dbReference>
<name>A0A0B4XAB7_9HYPH</name>
<reference evidence="2 3" key="1">
    <citation type="submission" date="2013-11" db="EMBL/GenBank/DDBJ databases">
        <title>Complete genome sequence of Rhizobium gallicum bv. gallicum R602.</title>
        <authorList>
            <person name="Bustos P."/>
            <person name="Santamaria R.I."/>
            <person name="Lozano L."/>
            <person name="Acosta J.L."/>
            <person name="Ormeno-Orrillo E."/>
            <person name="Rogel M.A."/>
            <person name="Romero D."/>
            <person name="Cevallos M.A."/>
            <person name="Martinez-Romero E."/>
            <person name="Gonzalez V."/>
        </authorList>
    </citation>
    <scope>NUCLEOTIDE SEQUENCE [LARGE SCALE GENOMIC DNA]</scope>
    <source>
        <strain evidence="2 3">R602</strain>
        <plasmid evidence="2 3">pRgalR602b</plasmid>
    </source>
</reference>
<dbReference type="Proteomes" id="UP000031368">
    <property type="component" value="Plasmid pRgalR602b"/>
</dbReference>
<organism evidence="2 3">
    <name type="scientific">Rhizobium gallicum bv. gallicum R602sp</name>
    <dbReference type="NCBI Taxonomy" id="1041138"/>
    <lineage>
        <taxon>Bacteria</taxon>
        <taxon>Pseudomonadati</taxon>
        <taxon>Pseudomonadota</taxon>
        <taxon>Alphaproteobacteria</taxon>
        <taxon>Hyphomicrobiales</taxon>
        <taxon>Rhizobiaceae</taxon>
        <taxon>Rhizobium/Agrobacterium group</taxon>
        <taxon>Rhizobium</taxon>
    </lineage>
</organism>
<protein>
    <recommendedName>
        <fullName evidence="1">Multi-ubiquitin domain-containing protein</fullName>
    </recommendedName>
</protein>
<dbReference type="Pfam" id="PF14462">
    <property type="entry name" value="Prok-E2_E"/>
    <property type="match status" value="1"/>
</dbReference>
<keyword evidence="2" id="KW-0614">Plasmid</keyword>
<dbReference type="KEGG" id="rga:RGR602_PB00010"/>
<geneLocation type="plasmid" evidence="2 3">
    <name>pRgalR602b</name>
</geneLocation>
<keyword evidence="3" id="KW-1185">Reference proteome</keyword>
<dbReference type="AlphaFoldDB" id="A0A0B4XAB7"/>
<dbReference type="InterPro" id="IPR027802">
    <property type="entry name" value="Multi-ubiquitin_dom"/>
</dbReference>
<accession>A0A0B4XAB7</accession>
<evidence type="ECO:0000313" key="2">
    <source>
        <dbReference type="EMBL" id="AJD43553.1"/>
    </source>
</evidence>
<dbReference type="Pfam" id="PF14452">
    <property type="entry name" value="Multi_ubiq"/>
    <property type="match status" value="1"/>
</dbReference>
<feature type="domain" description="Multi-ubiquitin" evidence="1">
    <location>
        <begin position="22"/>
        <end position="85"/>
    </location>
</feature>
<evidence type="ECO:0000259" key="1">
    <source>
        <dbReference type="Pfam" id="PF14452"/>
    </source>
</evidence>
<gene>
    <name evidence="2" type="ORF">RGR602_PB00010</name>
</gene>
<dbReference type="HOGENOM" id="CLU_064496_0_0_5"/>